<evidence type="ECO:0000313" key="10">
    <source>
        <dbReference type="Proteomes" id="UP000620147"/>
    </source>
</evidence>
<organism evidence="9 10">
    <name type="scientific">Butyricicoccus faecihominis</name>
    <dbReference type="NCBI Taxonomy" id="1712515"/>
    <lineage>
        <taxon>Bacteria</taxon>
        <taxon>Bacillati</taxon>
        <taxon>Bacillota</taxon>
        <taxon>Clostridia</taxon>
        <taxon>Eubacteriales</taxon>
        <taxon>Butyricicoccaceae</taxon>
        <taxon>Butyricicoccus</taxon>
    </lineage>
</organism>
<dbReference type="PANTHER" id="PTHR39560">
    <property type="entry name" value="PROTEIN ADENYLYLTRANSFERASE FIC-RELATED"/>
    <property type="match status" value="1"/>
</dbReference>
<keyword evidence="10" id="KW-1185">Reference proteome</keyword>
<protein>
    <recommendedName>
        <fullName evidence="5">protein adenylyltransferase</fullName>
        <ecNumber evidence="5">2.7.7.108</ecNumber>
    </recommendedName>
</protein>
<keyword evidence="9" id="KW-0132">Cell division</keyword>
<comment type="caution">
    <text evidence="9">The sequence shown here is derived from an EMBL/GenBank/DDBJ whole genome shotgun (WGS) entry which is preliminary data.</text>
</comment>
<dbReference type="EMBL" id="BLYJ01000045">
    <property type="protein sequence ID" value="GFO89394.1"/>
    <property type="molecule type" value="Genomic_DNA"/>
</dbReference>
<name>A0ABQ1E349_9FIRM</name>
<accession>A0ABQ1E349</accession>
<evidence type="ECO:0000256" key="7">
    <source>
        <dbReference type="ARBA" id="ARBA00048696"/>
    </source>
</evidence>
<evidence type="ECO:0000259" key="8">
    <source>
        <dbReference type="PROSITE" id="PS51459"/>
    </source>
</evidence>
<comment type="catalytic activity">
    <reaction evidence="6">
        <text>L-threonyl-[protein] + ATP = 3-O-(5'-adenylyl)-L-threonyl-[protein] + diphosphate</text>
        <dbReference type="Rhea" id="RHEA:54292"/>
        <dbReference type="Rhea" id="RHEA-COMP:11060"/>
        <dbReference type="Rhea" id="RHEA-COMP:13847"/>
        <dbReference type="ChEBI" id="CHEBI:30013"/>
        <dbReference type="ChEBI" id="CHEBI:30616"/>
        <dbReference type="ChEBI" id="CHEBI:33019"/>
        <dbReference type="ChEBI" id="CHEBI:138113"/>
        <dbReference type="EC" id="2.7.7.108"/>
    </reaction>
</comment>
<gene>
    <name evidence="9" type="ORF">BUFA31_25580</name>
</gene>
<dbReference type="EC" id="2.7.7.108" evidence="5"/>
<dbReference type="SUPFAM" id="SSF140931">
    <property type="entry name" value="Fic-like"/>
    <property type="match status" value="1"/>
</dbReference>
<sequence>MFSKYEVYSTTQSLYCYPDTNVLRNHLHITEYAELKAAEEEITALKQYALLQSPIRGRFTKTHLCRIHRFLFSDIYSFAGHLRREQIAKADTWFYPPTMIDQELQKICGLIQQEHYWNKAADDVFIDRLAFVMAELNIIHPFREGNGRSIREFIRELALHNGIVLNWGNVDREAVLRTAIDSVDDYTALIPLLERCIE</sequence>
<dbReference type="PANTHER" id="PTHR39560:SF1">
    <property type="entry name" value="PROTEIN ADENYLYLTRANSFERASE FIC-RELATED"/>
    <property type="match status" value="1"/>
</dbReference>
<dbReference type="PROSITE" id="PS51459">
    <property type="entry name" value="FIDO"/>
    <property type="match status" value="1"/>
</dbReference>
<feature type="domain" description="Fido" evidence="8">
    <location>
        <begin position="59"/>
        <end position="195"/>
    </location>
</feature>
<dbReference type="Gene3D" id="1.10.3290.10">
    <property type="entry name" value="Fido-like domain"/>
    <property type="match status" value="1"/>
</dbReference>
<dbReference type="Pfam" id="PF02661">
    <property type="entry name" value="Fic"/>
    <property type="match status" value="1"/>
</dbReference>
<dbReference type="InterPro" id="IPR003812">
    <property type="entry name" value="Fido"/>
</dbReference>
<proteinExistence type="predicted"/>
<evidence type="ECO:0000313" key="9">
    <source>
        <dbReference type="EMBL" id="GFO89394.1"/>
    </source>
</evidence>
<keyword evidence="3" id="KW-0547">Nucleotide-binding</keyword>
<evidence type="ECO:0000256" key="5">
    <source>
        <dbReference type="ARBA" id="ARBA00034531"/>
    </source>
</evidence>
<keyword evidence="4" id="KW-0067">ATP-binding</keyword>
<evidence type="ECO:0000256" key="6">
    <source>
        <dbReference type="ARBA" id="ARBA00047939"/>
    </source>
</evidence>
<evidence type="ECO:0000256" key="3">
    <source>
        <dbReference type="ARBA" id="ARBA00022741"/>
    </source>
</evidence>
<keyword evidence="2" id="KW-0548">Nucleotidyltransferase</keyword>
<dbReference type="InterPro" id="IPR036597">
    <property type="entry name" value="Fido-like_dom_sf"/>
</dbReference>
<dbReference type="Proteomes" id="UP000620147">
    <property type="component" value="Unassembled WGS sequence"/>
</dbReference>
<reference evidence="9 10" key="1">
    <citation type="submission" date="2020-06" db="EMBL/GenBank/DDBJ databases">
        <title>Characterization of fructooligosaccharide metabolism and fructooligosaccharide-degrading enzymes in human commensal butyrate producers.</title>
        <authorList>
            <person name="Tanno H."/>
            <person name="Fujii T."/>
            <person name="Hirano K."/>
            <person name="Maeno S."/>
            <person name="Tonozuka T."/>
            <person name="Sakamoto M."/>
            <person name="Ohkuma M."/>
            <person name="Tochio T."/>
            <person name="Endo A."/>
        </authorList>
    </citation>
    <scope>NUCLEOTIDE SEQUENCE [LARGE SCALE GENOMIC DNA]</scope>
    <source>
        <strain evidence="9 10">JCM 31056</strain>
    </source>
</reference>
<evidence type="ECO:0000256" key="1">
    <source>
        <dbReference type="ARBA" id="ARBA00022679"/>
    </source>
</evidence>
<evidence type="ECO:0000256" key="2">
    <source>
        <dbReference type="ARBA" id="ARBA00022695"/>
    </source>
</evidence>
<evidence type="ECO:0000256" key="4">
    <source>
        <dbReference type="ARBA" id="ARBA00022840"/>
    </source>
</evidence>
<keyword evidence="1" id="KW-0808">Transferase</keyword>
<comment type="catalytic activity">
    <reaction evidence="7">
        <text>L-tyrosyl-[protein] + ATP = O-(5'-adenylyl)-L-tyrosyl-[protein] + diphosphate</text>
        <dbReference type="Rhea" id="RHEA:54288"/>
        <dbReference type="Rhea" id="RHEA-COMP:10136"/>
        <dbReference type="Rhea" id="RHEA-COMP:13846"/>
        <dbReference type="ChEBI" id="CHEBI:30616"/>
        <dbReference type="ChEBI" id="CHEBI:33019"/>
        <dbReference type="ChEBI" id="CHEBI:46858"/>
        <dbReference type="ChEBI" id="CHEBI:83624"/>
        <dbReference type="EC" id="2.7.7.108"/>
    </reaction>
</comment>
<dbReference type="GO" id="GO:0051301">
    <property type="term" value="P:cell division"/>
    <property type="evidence" value="ECO:0007669"/>
    <property type="project" value="UniProtKB-KW"/>
</dbReference>
<keyword evidence="9" id="KW-0131">Cell cycle</keyword>